<reference evidence="1 2" key="1">
    <citation type="journal article" date="2012" name="J. Bacteriol.">
        <title>Genome sequence of a novel nicotine-degrading strain, Pseudomonas geniculata N1.</title>
        <authorList>
            <person name="Tang H."/>
            <person name="Yu H."/>
            <person name="Tai C."/>
            <person name="Huang K."/>
            <person name="Liu Y."/>
            <person name="Wang L."/>
            <person name="Yao Y."/>
            <person name="Wu G."/>
            <person name="Xu P."/>
        </authorList>
    </citation>
    <scope>NUCLEOTIDE SEQUENCE [LARGE SCALE GENOMIC DNA]</scope>
    <source>
        <strain evidence="1 2">N1</strain>
    </source>
</reference>
<dbReference type="RefSeq" id="WP_010483754.1">
    <property type="nucleotide sequence ID" value="NZ_AJLO02000024.1"/>
</dbReference>
<evidence type="ECO:0000313" key="2">
    <source>
        <dbReference type="Proteomes" id="UP000036890"/>
    </source>
</evidence>
<dbReference type="EMBL" id="AJLO02000024">
    <property type="protein sequence ID" value="KOE99061.1"/>
    <property type="molecule type" value="Genomic_DNA"/>
</dbReference>
<comment type="caution">
    <text evidence="1">The sequence shown here is derived from an EMBL/GenBank/DDBJ whole genome shotgun (WGS) entry which is preliminary data.</text>
</comment>
<dbReference type="OrthoDB" id="6026931at2"/>
<sequence length="74" mass="8308">MTDTIDEAQELDARHLQRALAQHATRARSVAPLRPIGECHNPDCSEDFDNDPARLFCGPACAERFEAIHQHRNA</sequence>
<gene>
    <name evidence="1" type="ORF">W7K_11760</name>
</gene>
<name>A0A0L8AA28_9GAMM</name>
<organism evidence="1 2">
    <name type="scientific">Stenotrophomonas geniculata N1</name>
    <dbReference type="NCBI Taxonomy" id="1167641"/>
    <lineage>
        <taxon>Bacteria</taxon>
        <taxon>Pseudomonadati</taxon>
        <taxon>Pseudomonadota</taxon>
        <taxon>Gammaproteobacteria</taxon>
        <taxon>Lysobacterales</taxon>
        <taxon>Lysobacteraceae</taxon>
        <taxon>Stenotrophomonas</taxon>
    </lineage>
</organism>
<dbReference type="AlphaFoldDB" id="A0A0L8AA28"/>
<evidence type="ECO:0000313" key="1">
    <source>
        <dbReference type="EMBL" id="KOE99061.1"/>
    </source>
</evidence>
<evidence type="ECO:0008006" key="3">
    <source>
        <dbReference type="Google" id="ProtNLM"/>
    </source>
</evidence>
<accession>A0A0L8AA28</accession>
<dbReference type="Proteomes" id="UP000036890">
    <property type="component" value="Unassembled WGS sequence"/>
</dbReference>
<proteinExistence type="predicted"/>
<protein>
    <recommendedName>
        <fullName evidence="3">Conjugal transfer protein TraR</fullName>
    </recommendedName>
</protein>